<evidence type="ECO:0000259" key="22">
    <source>
        <dbReference type="SMART" id="SM00187"/>
    </source>
</evidence>
<feature type="disulfide bond" evidence="17">
    <location>
        <begin position="31"/>
        <end position="62"/>
    </location>
</feature>
<evidence type="ECO:0000313" key="26">
    <source>
        <dbReference type="Proteomes" id="UP000762676"/>
    </source>
</evidence>
<dbReference type="InterPro" id="IPR036465">
    <property type="entry name" value="vWFA_dom_sf"/>
</dbReference>
<keyword evidence="7 20" id="KW-0732">Signal</keyword>
<dbReference type="Proteomes" id="UP000762676">
    <property type="component" value="Unassembled WGS sequence"/>
</dbReference>
<organism evidence="25 26">
    <name type="scientific">Elysia marginata</name>
    <dbReference type="NCBI Taxonomy" id="1093978"/>
    <lineage>
        <taxon>Eukaryota</taxon>
        <taxon>Metazoa</taxon>
        <taxon>Spiralia</taxon>
        <taxon>Lophotrochozoa</taxon>
        <taxon>Mollusca</taxon>
        <taxon>Gastropoda</taxon>
        <taxon>Heterobranchia</taxon>
        <taxon>Euthyneura</taxon>
        <taxon>Panpulmonata</taxon>
        <taxon>Sacoglossa</taxon>
        <taxon>Placobranchoidea</taxon>
        <taxon>Plakobranchidae</taxon>
        <taxon>Elysia</taxon>
    </lineage>
</organism>
<feature type="domain" description="EGF-like" evidence="21">
    <location>
        <begin position="22"/>
        <end position="52"/>
    </location>
</feature>
<evidence type="ECO:0000256" key="1">
    <source>
        <dbReference type="ARBA" id="ARBA00004251"/>
    </source>
</evidence>
<feature type="disulfide bond" evidence="17">
    <location>
        <begin position="567"/>
        <end position="576"/>
    </location>
</feature>
<dbReference type="GO" id="GO:0016477">
    <property type="term" value="P:cell migration"/>
    <property type="evidence" value="ECO:0007669"/>
    <property type="project" value="TreeGrafter"/>
</dbReference>
<keyword evidence="12 19" id="KW-1133">Transmembrane helix</keyword>
<protein>
    <recommendedName>
        <fullName evidence="18">Integrin beta</fullName>
    </recommendedName>
</protein>
<dbReference type="Gene3D" id="3.30.1680.10">
    <property type="entry name" value="ligand-binding face of the semaphorins, domain 2"/>
    <property type="match status" value="1"/>
</dbReference>
<feature type="disulfide bond" evidence="17">
    <location>
        <begin position="529"/>
        <end position="538"/>
    </location>
</feature>
<name>A0AAV4K1N5_9GAST</name>
<feature type="disulfide bond" evidence="17">
    <location>
        <begin position="524"/>
        <end position="553"/>
    </location>
</feature>
<dbReference type="SUPFAM" id="SSF53300">
    <property type="entry name" value="vWA-like"/>
    <property type="match status" value="1"/>
</dbReference>
<dbReference type="PRINTS" id="PR01186">
    <property type="entry name" value="INTEGRINB"/>
</dbReference>
<evidence type="ECO:0000256" key="9">
    <source>
        <dbReference type="ARBA" id="ARBA00022837"/>
    </source>
</evidence>
<feature type="disulfide bond" evidence="17">
    <location>
        <begin position="244"/>
        <end position="285"/>
    </location>
</feature>
<feature type="domain" description="Integrin beta subunit tail" evidence="24">
    <location>
        <begin position="626"/>
        <end position="715"/>
    </location>
</feature>
<dbReference type="InterPro" id="IPR014836">
    <property type="entry name" value="Integrin_bsu_cyt_dom"/>
</dbReference>
<dbReference type="SUPFAM" id="SSF57196">
    <property type="entry name" value="EGF/Laminin"/>
    <property type="match status" value="1"/>
</dbReference>
<dbReference type="SMART" id="SM01241">
    <property type="entry name" value="Integrin_b_cyt"/>
    <property type="match status" value="1"/>
</dbReference>
<comment type="caution">
    <text evidence="25">The sequence shown here is derived from an EMBL/GenBank/DDBJ whole genome shotgun (WGS) entry which is preliminary data.</text>
</comment>
<keyword evidence="16" id="KW-0325">Glycoprotein</keyword>
<feature type="disulfide bond" evidence="17">
    <location>
        <begin position="634"/>
        <end position="710"/>
    </location>
</feature>
<dbReference type="InterPro" id="IPR002369">
    <property type="entry name" value="Integrin_bsu_VWA"/>
</dbReference>
<evidence type="ECO:0000256" key="3">
    <source>
        <dbReference type="ARBA" id="ARBA00022475"/>
    </source>
</evidence>
<keyword evidence="11 18" id="KW-0130">Cell adhesion</keyword>
<keyword evidence="9" id="KW-0106">Calcium</keyword>
<dbReference type="GO" id="GO:0007160">
    <property type="term" value="P:cell-matrix adhesion"/>
    <property type="evidence" value="ECO:0007669"/>
    <property type="project" value="TreeGrafter"/>
</dbReference>
<keyword evidence="8" id="KW-0677">Repeat</keyword>
<evidence type="ECO:0000256" key="7">
    <source>
        <dbReference type="ARBA" id="ARBA00022729"/>
    </source>
</evidence>
<dbReference type="GO" id="GO:0046872">
    <property type="term" value="F:metal ion binding"/>
    <property type="evidence" value="ECO:0007669"/>
    <property type="project" value="UniProtKB-KW"/>
</dbReference>
<evidence type="ECO:0000256" key="10">
    <source>
        <dbReference type="ARBA" id="ARBA00022842"/>
    </source>
</evidence>
<evidence type="ECO:0000256" key="13">
    <source>
        <dbReference type="ARBA" id="ARBA00023037"/>
    </source>
</evidence>
<evidence type="ECO:0000256" key="4">
    <source>
        <dbReference type="ARBA" id="ARBA00022536"/>
    </source>
</evidence>
<feature type="disulfide bond" evidence="17">
    <location>
        <begin position="41"/>
        <end position="51"/>
    </location>
</feature>
<feature type="chain" id="PRO_5043461548" description="Integrin beta" evidence="20">
    <location>
        <begin position="23"/>
        <end position="787"/>
    </location>
</feature>
<dbReference type="Pfam" id="PF07974">
    <property type="entry name" value="EGF_2"/>
    <property type="match status" value="1"/>
</dbReference>
<feature type="disulfide bond" evidence="17">
    <location>
        <begin position="28"/>
        <end position="38"/>
    </location>
</feature>
<dbReference type="InterPro" id="IPR000742">
    <property type="entry name" value="EGF"/>
</dbReference>
<evidence type="ECO:0000259" key="24">
    <source>
        <dbReference type="SMART" id="SM01242"/>
    </source>
</evidence>
<dbReference type="GO" id="GO:0009986">
    <property type="term" value="C:cell surface"/>
    <property type="evidence" value="ECO:0007669"/>
    <property type="project" value="TreeGrafter"/>
</dbReference>
<evidence type="ECO:0000256" key="17">
    <source>
        <dbReference type="PIRSR" id="PIRSR002512-1"/>
    </source>
</evidence>
<evidence type="ECO:0000256" key="14">
    <source>
        <dbReference type="ARBA" id="ARBA00023136"/>
    </source>
</evidence>
<evidence type="ECO:0000313" key="25">
    <source>
        <dbReference type="EMBL" id="GFS27102.1"/>
    </source>
</evidence>
<sequence>MATKLLLGLAALLLVLTGESLACSGSTCSECITSDPSCSWCAKKDFSAPRCQNYFSLINAGCQSDEIQTISSSITKTVNDDVRDSKGKNRAIQVQPQLVQISTGIRRKETFTMTFRAADNYPVDLYFLFDSSLSMRKHIASLANLTDDIGRSIGDISSNYRMAYGTFQDKVALPFTGISPLRKANPCVLSSQDIVCSPPYEYKHLLNMTHEVLEFQTIVRDTKLTGNIDIPEGSIDAILQAVACEEHIGWRPESRKLLIFATDERFHIAGDGKLAGIVFPNDMKCHLNSAGDYVMELQQDYPSISQLTEVVDKHEVHIIFTVTDNQRPLYSELSLRVPQSTVELLADEGTGNKNIKEIIEKKYKEMISEVTMRHSDVEGVDIKIKAKSDSCERKDTNVCKGIKIGQRVDFEVEVLVTSCPPEGNIKRTVEIYPGSLSKDKMILEIETHCECKCALDENTWDKNSDVCNNGNGTLKCGQCDCNAGRFGQTCECDITDTGTDTSGCIPKGSNSTDAECSGAGTCVCGVCQCDEDFSGPYCECNDKSCGTFQRQLCGGVRGRCRCGQCVCEPEYSGPTCGCSTLNTTCLSLDGKLCSDQGTCECGECRCNEGYVGLYCENCVLCGDTVCDIPDYRDCAECLLRQKDPNGAGDFKDILDCSSLDCPERKLVKQFEENEESSVCSVKLSDGCFMNYRISTKDSDVLIEVFDKKQCPEPLNVIPVVVGVIIGVVLLGLFILLLWKVITYFVDKREYSRFQEDIAKGKWAQNDNPMYKGATTTYRNPMLDPDNL</sequence>
<dbReference type="PROSITE" id="PS52047">
    <property type="entry name" value="I_EGF_2"/>
    <property type="match status" value="2"/>
</dbReference>
<feature type="disulfide bond" evidence="17">
    <location>
        <begin position="449"/>
        <end position="453"/>
    </location>
</feature>
<dbReference type="PANTHER" id="PTHR10082">
    <property type="entry name" value="INTEGRIN BETA SUBUNIT"/>
    <property type="match status" value="1"/>
</dbReference>
<keyword evidence="10" id="KW-0460">Magnesium</keyword>
<feature type="domain" description="Integrin beta subunit VWA" evidence="22">
    <location>
        <begin position="27"/>
        <end position="451"/>
    </location>
</feature>
<dbReference type="AlphaFoldDB" id="A0AAV4K1N5"/>
<dbReference type="SMART" id="SM00187">
    <property type="entry name" value="INB"/>
    <property type="match status" value="1"/>
</dbReference>
<dbReference type="EMBL" id="BMAT01010452">
    <property type="protein sequence ID" value="GFS27102.1"/>
    <property type="molecule type" value="Genomic_DNA"/>
</dbReference>
<feature type="domain" description="EGF-like" evidence="21">
    <location>
        <begin position="584"/>
        <end position="616"/>
    </location>
</feature>
<dbReference type="Pfam" id="PF18372">
    <property type="entry name" value="I-EGF_1"/>
    <property type="match status" value="1"/>
</dbReference>
<dbReference type="SMART" id="SM00181">
    <property type="entry name" value="EGF"/>
    <property type="match status" value="4"/>
</dbReference>
<comment type="similarity">
    <text evidence="2 18">Belongs to the integrin beta chain family.</text>
</comment>
<feature type="disulfide bond" evidence="17">
    <location>
        <begin position="467"/>
        <end position="479"/>
    </location>
</feature>
<evidence type="ECO:0000256" key="6">
    <source>
        <dbReference type="ARBA" id="ARBA00022723"/>
    </source>
</evidence>
<keyword evidence="6" id="KW-0479">Metal-binding</keyword>
<evidence type="ECO:0000259" key="21">
    <source>
        <dbReference type="SMART" id="SM00181"/>
    </source>
</evidence>
<dbReference type="GO" id="GO:0033627">
    <property type="term" value="P:cell adhesion mediated by integrin"/>
    <property type="evidence" value="ECO:0007669"/>
    <property type="project" value="TreeGrafter"/>
</dbReference>
<feature type="disulfide bond" evidence="17">
    <location>
        <begin position="187"/>
        <end position="196"/>
    </location>
</feature>
<feature type="disulfide bond" evidence="17">
    <location>
        <begin position="540"/>
        <end position="545"/>
    </location>
</feature>
<evidence type="ECO:0000256" key="18">
    <source>
        <dbReference type="RuleBase" id="RU000633"/>
    </source>
</evidence>
<keyword evidence="3" id="KW-1003">Cell membrane</keyword>
<evidence type="ECO:0000256" key="11">
    <source>
        <dbReference type="ARBA" id="ARBA00022889"/>
    </source>
</evidence>
<evidence type="ECO:0000259" key="23">
    <source>
        <dbReference type="SMART" id="SM01241"/>
    </source>
</evidence>
<dbReference type="Gene3D" id="3.40.50.410">
    <property type="entry name" value="von Willebrand factor, type A domain"/>
    <property type="match status" value="1"/>
</dbReference>
<evidence type="ECO:0000256" key="19">
    <source>
        <dbReference type="SAM" id="Phobius"/>
    </source>
</evidence>
<feature type="disulfide bond" evidence="17">
    <location>
        <begin position="476"/>
        <end position="516"/>
    </location>
</feature>
<feature type="domain" description="Integrin beta subunit cytoplasmic" evidence="23">
    <location>
        <begin position="739"/>
        <end position="785"/>
    </location>
</feature>
<evidence type="ECO:0000256" key="16">
    <source>
        <dbReference type="ARBA" id="ARBA00023180"/>
    </source>
</evidence>
<reference evidence="25 26" key="1">
    <citation type="journal article" date="2021" name="Elife">
        <title>Chloroplast acquisition without the gene transfer in kleptoplastic sea slugs, Plakobranchus ocellatus.</title>
        <authorList>
            <person name="Maeda T."/>
            <person name="Takahashi S."/>
            <person name="Yoshida T."/>
            <person name="Shimamura S."/>
            <person name="Takaki Y."/>
            <person name="Nagai Y."/>
            <person name="Toyoda A."/>
            <person name="Suzuki Y."/>
            <person name="Arimoto A."/>
            <person name="Ishii H."/>
            <person name="Satoh N."/>
            <person name="Nishiyama T."/>
            <person name="Hasebe M."/>
            <person name="Maruyama T."/>
            <person name="Minagawa J."/>
            <person name="Obokata J."/>
            <person name="Shigenobu S."/>
        </authorList>
    </citation>
    <scope>NUCLEOTIDE SEQUENCE [LARGE SCALE GENOMIC DNA]</scope>
</reference>
<dbReference type="GO" id="GO:0008305">
    <property type="term" value="C:integrin complex"/>
    <property type="evidence" value="ECO:0007669"/>
    <property type="project" value="TreeGrafter"/>
</dbReference>
<feature type="disulfide bond" evidence="17">
    <location>
        <begin position="522"/>
        <end position="527"/>
    </location>
</feature>
<dbReference type="SUPFAM" id="SSF69687">
    <property type="entry name" value="Integrin beta tail domain"/>
    <property type="match status" value="1"/>
</dbReference>
<evidence type="ECO:0000256" key="20">
    <source>
        <dbReference type="SAM" id="SignalP"/>
    </source>
</evidence>
<dbReference type="Pfam" id="PF08725">
    <property type="entry name" value="Integrin_b_cyt"/>
    <property type="match status" value="1"/>
</dbReference>
<keyword evidence="15 17" id="KW-1015">Disulfide bond</keyword>
<dbReference type="Gene3D" id="2.10.25.10">
    <property type="entry name" value="Laminin"/>
    <property type="match status" value="3"/>
</dbReference>
<feature type="disulfide bond" evidence="17">
    <location>
        <begin position="606"/>
        <end position="615"/>
    </location>
</feature>
<keyword evidence="14 19" id="KW-0472">Membrane</keyword>
<keyword evidence="5 18" id="KW-0812">Transmembrane</keyword>
<dbReference type="InterPro" id="IPR013111">
    <property type="entry name" value="EGF_extracell"/>
</dbReference>
<feature type="disulfide bond" evidence="17">
    <location>
        <begin position="419"/>
        <end position="679"/>
    </location>
</feature>
<dbReference type="InterPro" id="IPR015812">
    <property type="entry name" value="Integrin_bsu"/>
</dbReference>
<dbReference type="InterPro" id="IPR012896">
    <property type="entry name" value="Integrin_bsu_tail"/>
</dbReference>
<feature type="transmembrane region" description="Helical" evidence="19">
    <location>
        <begin position="716"/>
        <end position="738"/>
    </location>
</feature>
<feature type="domain" description="EGF-like" evidence="21">
    <location>
        <begin position="450"/>
        <end position="491"/>
    </location>
</feature>
<dbReference type="PANTHER" id="PTHR10082:SF60">
    <property type="entry name" value="INTEGRIN BETA-PS"/>
    <property type="match status" value="1"/>
</dbReference>
<dbReference type="InterPro" id="IPR032695">
    <property type="entry name" value="Integrin_dom_sf"/>
</dbReference>
<evidence type="ECO:0000256" key="5">
    <source>
        <dbReference type="ARBA" id="ARBA00022692"/>
    </source>
</evidence>
<dbReference type="FunFam" id="2.10.25.10:FF:000036">
    <property type="entry name" value="Integrin beta"/>
    <property type="match status" value="1"/>
</dbReference>
<dbReference type="Gene3D" id="1.20.5.100">
    <property type="entry name" value="Cytochrome c1, transmembrane anchor, C-terminal"/>
    <property type="match status" value="1"/>
</dbReference>
<dbReference type="SMART" id="SM01242">
    <property type="entry name" value="Integrin_B_tail"/>
    <property type="match status" value="1"/>
</dbReference>
<feature type="disulfide bond" evidence="17">
    <location>
        <begin position="578"/>
        <end position="585"/>
    </location>
</feature>
<dbReference type="GO" id="GO:0007229">
    <property type="term" value="P:integrin-mediated signaling pathway"/>
    <property type="evidence" value="ECO:0007669"/>
    <property type="project" value="UniProtKB-KW"/>
</dbReference>
<dbReference type="InterPro" id="IPR057243">
    <property type="entry name" value="Integrin_I-EGF_CS"/>
</dbReference>
<evidence type="ECO:0000256" key="8">
    <source>
        <dbReference type="ARBA" id="ARBA00022737"/>
    </source>
</evidence>
<evidence type="ECO:0000256" key="15">
    <source>
        <dbReference type="ARBA" id="ARBA00023157"/>
    </source>
</evidence>
<feature type="disulfide bond" evidence="17">
    <location>
        <begin position="481"/>
        <end position="490"/>
    </location>
</feature>
<dbReference type="GO" id="GO:0005925">
    <property type="term" value="C:focal adhesion"/>
    <property type="evidence" value="ECO:0007669"/>
    <property type="project" value="TreeGrafter"/>
</dbReference>
<feature type="disulfide bond" evidence="17">
    <location>
        <begin position="560"/>
        <end position="565"/>
    </location>
</feature>
<dbReference type="SUPFAM" id="SSF103575">
    <property type="entry name" value="Plexin repeat"/>
    <property type="match status" value="1"/>
</dbReference>
<dbReference type="InterPro" id="IPR040622">
    <property type="entry name" value="EGF_integrin_1"/>
</dbReference>
<keyword evidence="4" id="KW-0245">EGF-like domain</keyword>
<dbReference type="PROSITE" id="PS00243">
    <property type="entry name" value="I_EGF_1"/>
    <property type="match status" value="1"/>
</dbReference>
<accession>A0AAV4K1N5</accession>
<proteinExistence type="inferred from homology"/>
<dbReference type="PIRSF" id="PIRSF002512">
    <property type="entry name" value="Integrin_B"/>
    <property type="match status" value="1"/>
</dbReference>
<feature type="disulfide bond" evidence="17">
    <location>
        <begin position="656"/>
        <end position="687"/>
    </location>
</feature>
<evidence type="ECO:0000256" key="12">
    <source>
        <dbReference type="ARBA" id="ARBA00022989"/>
    </source>
</evidence>
<dbReference type="GO" id="GO:0098609">
    <property type="term" value="P:cell-cell adhesion"/>
    <property type="evidence" value="ECO:0007669"/>
    <property type="project" value="TreeGrafter"/>
</dbReference>
<dbReference type="Pfam" id="PF00362">
    <property type="entry name" value="Integrin_beta"/>
    <property type="match status" value="1"/>
</dbReference>
<feature type="domain" description="EGF-like" evidence="21">
    <location>
        <begin position="503"/>
        <end position="539"/>
    </location>
</feature>
<dbReference type="FunFam" id="3.40.50.410:FF:000002">
    <property type="entry name" value="Integrin beta"/>
    <property type="match status" value="1"/>
</dbReference>
<feature type="disulfide bond" evidence="17">
    <location>
        <begin position="626"/>
        <end position="637"/>
    </location>
</feature>
<feature type="disulfide bond" evidence="17">
    <location>
        <begin position="562"/>
        <end position="593"/>
    </location>
</feature>
<comment type="subcellular location">
    <subcellularLocation>
        <location evidence="1 18">Cell membrane</location>
        <topology evidence="1 18">Single-pass type I membrane protein</topology>
    </subcellularLocation>
</comment>
<keyword evidence="13 18" id="KW-0401">Integrin</keyword>
<dbReference type="Gene3D" id="2.60.40.1510">
    <property type="entry name" value="ntegrin, alpha v. Chain A, domain 3"/>
    <property type="match status" value="1"/>
</dbReference>
<gene>
    <name evidence="25" type="ORF">ElyMa_005237900</name>
</gene>
<dbReference type="GO" id="GO:0005178">
    <property type="term" value="F:integrin binding"/>
    <property type="evidence" value="ECO:0007669"/>
    <property type="project" value="TreeGrafter"/>
</dbReference>
<evidence type="ECO:0000256" key="2">
    <source>
        <dbReference type="ARBA" id="ARBA00007449"/>
    </source>
</evidence>
<feature type="disulfide bond" evidence="17">
    <location>
        <begin position="599"/>
        <end position="604"/>
    </location>
</feature>
<feature type="signal peptide" evidence="20">
    <location>
        <begin position="1"/>
        <end position="22"/>
    </location>
</feature>
<dbReference type="InterPro" id="IPR036349">
    <property type="entry name" value="Integrin_bsu_tail_dom_sf"/>
</dbReference>
<keyword evidence="26" id="KW-1185">Reference proteome</keyword>
<dbReference type="SUPFAM" id="SSF69179">
    <property type="entry name" value="Integrin domains"/>
    <property type="match status" value="1"/>
</dbReference>